<dbReference type="Proteomes" id="UP000199060">
    <property type="component" value="Unassembled WGS sequence"/>
</dbReference>
<name>A0A1G6NNX6_9BACT</name>
<dbReference type="EMBL" id="FNAC01000004">
    <property type="protein sequence ID" value="SDC69660.1"/>
    <property type="molecule type" value="Genomic_DNA"/>
</dbReference>
<protein>
    <submittedName>
        <fullName evidence="1">Uncharacterized protein</fullName>
    </submittedName>
</protein>
<dbReference type="OrthoDB" id="5574236at2"/>
<dbReference type="RefSeq" id="WP_087937967.1">
    <property type="nucleotide sequence ID" value="NZ_FNAC01000004.1"/>
</dbReference>
<proteinExistence type="predicted"/>
<accession>A0A1G6NNX6</accession>
<sequence>MDLKITIETNKQELVEKILDLLKGESASIKLETAQQIESKNIGDLLDQLSKNHPIKSIKDPVSWQQEIREERALPF</sequence>
<gene>
    <name evidence="1" type="ORF">SAMN04488104_10045</name>
</gene>
<organism evidence="1 2">
    <name type="scientific">Algoriphagus faecimaris</name>
    <dbReference type="NCBI Taxonomy" id="686796"/>
    <lineage>
        <taxon>Bacteria</taxon>
        <taxon>Pseudomonadati</taxon>
        <taxon>Bacteroidota</taxon>
        <taxon>Cytophagia</taxon>
        <taxon>Cytophagales</taxon>
        <taxon>Cyclobacteriaceae</taxon>
        <taxon>Algoriphagus</taxon>
    </lineage>
</organism>
<dbReference type="AlphaFoldDB" id="A0A1G6NNX6"/>
<evidence type="ECO:0000313" key="1">
    <source>
        <dbReference type="EMBL" id="SDC69660.1"/>
    </source>
</evidence>
<reference evidence="2" key="1">
    <citation type="submission" date="2016-10" db="EMBL/GenBank/DDBJ databases">
        <authorList>
            <person name="Varghese N."/>
            <person name="Submissions S."/>
        </authorList>
    </citation>
    <scope>NUCLEOTIDE SEQUENCE [LARGE SCALE GENOMIC DNA]</scope>
    <source>
        <strain evidence="2">DSM 23095</strain>
    </source>
</reference>
<dbReference type="STRING" id="686796.SAMN04488104_10045"/>
<keyword evidence="2" id="KW-1185">Reference proteome</keyword>
<evidence type="ECO:0000313" key="2">
    <source>
        <dbReference type="Proteomes" id="UP000199060"/>
    </source>
</evidence>